<dbReference type="InterPro" id="IPR036412">
    <property type="entry name" value="HAD-like_sf"/>
</dbReference>
<dbReference type="SUPFAM" id="SSF56784">
    <property type="entry name" value="HAD-like"/>
    <property type="match status" value="1"/>
</dbReference>
<proteinExistence type="predicted"/>
<comment type="caution">
    <text evidence="1">The sequence shown here is derived from an EMBL/GenBank/DDBJ whole genome shotgun (WGS) entry which is preliminary data.</text>
</comment>
<dbReference type="EMBL" id="PDXQ01000001">
    <property type="protein sequence ID" value="TRZ33479.1"/>
    <property type="molecule type" value="Genomic_DNA"/>
</dbReference>
<organism evidence="1 2">
    <name type="scientific">Enterococcus avium</name>
    <name type="common">Streptococcus avium</name>
    <dbReference type="NCBI Taxonomy" id="33945"/>
    <lineage>
        <taxon>Bacteria</taxon>
        <taxon>Bacillati</taxon>
        <taxon>Bacillota</taxon>
        <taxon>Bacilli</taxon>
        <taxon>Lactobacillales</taxon>
        <taxon>Enterococcaceae</taxon>
        <taxon>Enterococcus</taxon>
    </lineage>
</organism>
<accession>A0A553S925</accession>
<name>A0A553S925_ENTAV</name>
<dbReference type="Proteomes" id="UP000316316">
    <property type="component" value="Unassembled WGS sequence"/>
</dbReference>
<dbReference type="AlphaFoldDB" id="A0A553S925"/>
<dbReference type="RefSeq" id="WP_049218676.1">
    <property type="nucleotide sequence ID" value="NZ_CABGUH010000026.1"/>
</dbReference>
<protein>
    <submittedName>
        <fullName evidence="1">Uncharacterized protein</fullName>
    </submittedName>
</protein>
<evidence type="ECO:0000313" key="1">
    <source>
        <dbReference type="EMBL" id="TRZ33479.1"/>
    </source>
</evidence>
<sequence>MKKKIYVFGFDNTLVNSEDLIVELTSQILGIDMSKEFWYTNLHSVTDIETEMQILEDAFHVSYTLELQQKTGELFMQELLMTAPFKPVYNLVKEHESTCHFLTGSPLKILQEYFSAWNITIPEERLHCGIYNGSGDKEKVLANLQKDFDVIYIDDDVQLIKNARALVSDTFLVKQPYNKEFWSELKTLD</sequence>
<evidence type="ECO:0000313" key="2">
    <source>
        <dbReference type="Proteomes" id="UP000316316"/>
    </source>
</evidence>
<reference evidence="1 2" key="1">
    <citation type="submission" date="2017-10" db="EMBL/GenBank/DDBJ databases">
        <title>FDA dAtabase for Regulatory Grade micrObial Sequences (FDA-ARGOS): Supporting development and validation of Infectious Disease Dx tests.</title>
        <authorList>
            <person name="Campos J."/>
            <person name="Goldberg B."/>
            <person name="Tallon L.J."/>
            <person name="Sadzewicz L."/>
            <person name="Sengamalay N."/>
            <person name="Ott S."/>
            <person name="Godinez A."/>
            <person name="Nagaraj S."/>
            <person name="Vyas G."/>
            <person name="Aluvathingal J."/>
            <person name="Nadendla S."/>
            <person name="Geyer C."/>
            <person name="Nandy P."/>
            <person name="Hobson J."/>
            <person name="Sichtig H."/>
        </authorList>
    </citation>
    <scope>NUCLEOTIDE SEQUENCE [LARGE SCALE GENOMIC DNA]</scope>
    <source>
        <strain evidence="1 2">FDAARGOS_185</strain>
    </source>
</reference>
<gene>
    <name evidence="1" type="ORF">AUF17_05055</name>
</gene>